<proteinExistence type="predicted"/>
<evidence type="ECO:0000256" key="1">
    <source>
        <dbReference type="SAM" id="MobiDB-lite"/>
    </source>
</evidence>
<name>A0AAU3H525_9ACTN</name>
<sequence>MRSRPVAHFEAMVFTALAEELRTGDVAVVGSEEYADWPEQLLAWEALQEGLGSHLVEVRPRRAGRERRVRREVLPPTAGGPAAQCRRGGGRRVPGGR</sequence>
<evidence type="ECO:0000313" key="2">
    <source>
        <dbReference type="EMBL" id="WTZ00484.1"/>
    </source>
</evidence>
<reference evidence="2" key="1">
    <citation type="submission" date="2022-10" db="EMBL/GenBank/DDBJ databases">
        <title>The complete genomes of actinobacterial strains from the NBC collection.</title>
        <authorList>
            <person name="Joergensen T.S."/>
            <person name="Alvarez Arevalo M."/>
            <person name="Sterndorff E.B."/>
            <person name="Faurdal D."/>
            <person name="Vuksanovic O."/>
            <person name="Mourched A.-S."/>
            <person name="Charusanti P."/>
            <person name="Shaw S."/>
            <person name="Blin K."/>
            <person name="Weber T."/>
        </authorList>
    </citation>
    <scope>NUCLEOTIDE SEQUENCE</scope>
    <source>
        <strain evidence="2">NBC_01401</strain>
        <plasmid evidence="2">unnamed1</plasmid>
    </source>
</reference>
<feature type="region of interest" description="Disordered" evidence="1">
    <location>
        <begin position="66"/>
        <end position="97"/>
    </location>
</feature>
<accession>A0AAU3H525</accession>
<protein>
    <submittedName>
        <fullName evidence="2">Uncharacterized protein</fullName>
    </submittedName>
</protein>
<organism evidence="2">
    <name type="scientific">Streptomyces sp. NBC_01401</name>
    <dbReference type="NCBI Taxonomy" id="2903854"/>
    <lineage>
        <taxon>Bacteria</taxon>
        <taxon>Bacillati</taxon>
        <taxon>Actinomycetota</taxon>
        <taxon>Actinomycetes</taxon>
        <taxon>Kitasatosporales</taxon>
        <taxon>Streptomycetaceae</taxon>
        <taxon>Streptomyces</taxon>
    </lineage>
</organism>
<dbReference type="AlphaFoldDB" id="A0AAU3H525"/>
<geneLocation type="plasmid" evidence="2">
    <name>unnamed1</name>
</geneLocation>
<gene>
    <name evidence="2" type="ORF">OG626_36835</name>
</gene>
<dbReference type="EMBL" id="CP109536">
    <property type="protein sequence ID" value="WTZ00484.1"/>
    <property type="molecule type" value="Genomic_DNA"/>
</dbReference>
<keyword evidence="2" id="KW-0614">Plasmid</keyword>